<sequence>MGLHFLDLPVDILSMMLRPLLVSGSRVQLCTCTGAPGDVSAHLLRVLLIHPAVHAIACPLFYEGNVFGLDTGGEHGPHVRRCLEAAAAEGETEAEEDGFVARQRREVLRQGAALRRVRRLEVRVETLRAWVDWYVVPLLGDMALRGCLSELTVV</sequence>
<dbReference type="EMBL" id="LFRF01000009">
    <property type="protein sequence ID" value="KND91273.1"/>
    <property type="molecule type" value="Genomic_DNA"/>
</dbReference>
<dbReference type="Proteomes" id="UP000036947">
    <property type="component" value="Unassembled WGS sequence"/>
</dbReference>
<dbReference type="AlphaFoldDB" id="A0A0L0NAZ2"/>
<feature type="non-terminal residue" evidence="1">
    <location>
        <position position="154"/>
    </location>
</feature>
<gene>
    <name evidence="1" type="ORF">TOPH_04071</name>
</gene>
<organism evidence="1 2">
    <name type="scientific">Tolypocladium ophioglossoides (strain CBS 100239)</name>
    <name type="common">Snaketongue truffleclub</name>
    <name type="synonym">Elaphocordyceps ophioglossoides</name>
    <dbReference type="NCBI Taxonomy" id="1163406"/>
    <lineage>
        <taxon>Eukaryota</taxon>
        <taxon>Fungi</taxon>
        <taxon>Dikarya</taxon>
        <taxon>Ascomycota</taxon>
        <taxon>Pezizomycotina</taxon>
        <taxon>Sordariomycetes</taxon>
        <taxon>Hypocreomycetidae</taxon>
        <taxon>Hypocreales</taxon>
        <taxon>Ophiocordycipitaceae</taxon>
        <taxon>Tolypocladium</taxon>
    </lineage>
</organism>
<name>A0A0L0NAZ2_TOLOC</name>
<keyword evidence="2" id="KW-1185">Reference proteome</keyword>
<reference evidence="1 2" key="1">
    <citation type="journal article" date="2015" name="BMC Genomics">
        <title>The genome of the truffle-parasite Tolypocladium ophioglossoides and the evolution of antifungal peptaibiotics.</title>
        <authorList>
            <person name="Quandt C.A."/>
            <person name="Bushley K.E."/>
            <person name="Spatafora J.W."/>
        </authorList>
    </citation>
    <scope>NUCLEOTIDE SEQUENCE [LARGE SCALE GENOMIC DNA]</scope>
    <source>
        <strain evidence="1 2">CBS 100239</strain>
    </source>
</reference>
<evidence type="ECO:0000313" key="1">
    <source>
        <dbReference type="EMBL" id="KND91273.1"/>
    </source>
</evidence>
<accession>A0A0L0NAZ2</accession>
<evidence type="ECO:0000313" key="2">
    <source>
        <dbReference type="Proteomes" id="UP000036947"/>
    </source>
</evidence>
<comment type="caution">
    <text evidence="1">The sequence shown here is derived from an EMBL/GenBank/DDBJ whole genome shotgun (WGS) entry which is preliminary data.</text>
</comment>
<dbReference type="OrthoDB" id="5229512at2759"/>
<proteinExistence type="predicted"/>
<protein>
    <submittedName>
        <fullName evidence="1">Uncharacterized protein</fullName>
    </submittedName>
</protein>